<reference evidence="3 4" key="1">
    <citation type="submission" date="2019-02" db="EMBL/GenBank/DDBJ databases">
        <title>Pedobacter sp. RP-1-14 sp. nov., isolated from Arctic soil.</title>
        <authorList>
            <person name="Dahal R.H."/>
        </authorList>
    </citation>
    <scope>NUCLEOTIDE SEQUENCE [LARGE SCALE GENOMIC DNA]</scope>
    <source>
        <strain evidence="3 4">RP-1-14</strain>
    </source>
</reference>
<dbReference type="PANTHER" id="PTHR21064">
    <property type="entry name" value="AMINOGLYCOSIDE PHOSPHOTRANSFERASE DOMAIN-CONTAINING PROTEIN-RELATED"/>
    <property type="match status" value="1"/>
</dbReference>
<sequence>MQIFPTQYSLLSAVALKDELEEKYGLSNAICKLLIHNVGDTYLLETLKAKYIFKIYRDSHRKLDEIEGELELLNALHRGGARVAIPIQDLKGNLIQAFNAAEGTRHGVLFTYANGQVIQELNDGQLTTLGREVAIIHGISAKLELSHSRKDFDLNSMVFEPLKQIKPSFKGLEAEYEDLVSMAGQVTEKIVAMDLDSFAKGYCHYDLLPKNFHFDQHGAVTFFDFDFAGKGYLVNDLASFYAHYFLLILHQKISQEEADRAFAVFIKGYRSVRPLSEAEFEAIPYFGFCWWVFYFGFHYDNFDDWSNFFFGPRFIKERVGWIRKWFDWYLAPI</sequence>
<name>A0A4R0NCZ1_9SPHI</name>
<evidence type="ECO:0000256" key="1">
    <source>
        <dbReference type="ARBA" id="ARBA00038240"/>
    </source>
</evidence>
<comment type="similarity">
    <text evidence="1">Belongs to the pseudomonas-type ThrB family.</text>
</comment>
<comment type="caution">
    <text evidence="3">The sequence shown here is derived from an EMBL/GenBank/DDBJ whole genome shotgun (WGS) entry which is preliminary data.</text>
</comment>
<gene>
    <name evidence="3" type="ORF">EZ437_18640</name>
</gene>
<dbReference type="OrthoDB" id="241498at2"/>
<dbReference type="InterPro" id="IPR002575">
    <property type="entry name" value="Aminoglycoside_PTrfase"/>
</dbReference>
<dbReference type="AlphaFoldDB" id="A0A4R0NCZ1"/>
<dbReference type="RefSeq" id="WP_131597585.1">
    <property type="nucleotide sequence ID" value="NZ_SJSL01000007.1"/>
</dbReference>
<evidence type="ECO:0000259" key="2">
    <source>
        <dbReference type="Pfam" id="PF01636"/>
    </source>
</evidence>
<dbReference type="GO" id="GO:0004413">
    <property type="term" value="F:homoserine kinase activity"/>
    <property type="evidence" value="ECO:0007669"/>
    <property type="project" value="TreeGrafter"/>
</dbReference>
<keyword evidence="4" id="KW-1185">Reference proteome</keyword>
<dbReference type="Pfam" id="PF01636">
    <property type="entry name" value="APH"/>
    <property type="match status" value="1"/>
</dbReference>
<evidence type="ECO:0000313" key="4">
    <source>
        <dbReference type="Proteomes" id="UP000293347"/>
    </source>
</evidence>
<evidence type="ECO:0000313" key="3">
    <source>
        <dbReference type="EMBL" id="TCC98210.1"/>
    </source>
</evidence>
<dbReference type="GO" id="GO:0009088">
    <property type="term" value="P:threonine biosynthetic process"/>
    <property type="evidence" value="ECO:0007669"/>
    <property type="project" value="TreeGrafter"/>
</dbReference>
<dbReference type="SUPFAM" id="SSF56112">
    <property type="entry name" value="Protein kinase-like (PK-like)"/>
    <property type="match status" value="1"/>
</dbReference>
<dbReference type="EMBL" id="SJSL01000007">
    <property type="protein sequence ID" value="TCC98210.1"/>
    <property type="molecule type" value="Genomic_DNA"/>
</dbReference>
<dbReference type="Gene3D" id="3.90.1200.10">
    <property type="match status" value="1"/>
</dbReference>
<dbReference type="Gene3D" id="3.30.200.20">
    <property type="entry name" value="Phosphorylase Kinase, domain 1"/>
    <property type="match status" value="1"/>
</dbReference>
<dbReference type="PANTHER" id="PTHR21064:SF6">
    <property type="entry name" value="AMINOGLYCOSIDE PHOSPHOTRANSFERASE DOMAIN-CONTAINING PROTEIN"/>
    <property type="match status" value="1"/>
</dbReference>
<protein>
    <recommendedName>
        <fullName evidence="2">Aminoglycoside phosphotransferase domain-containing protein</fullName>
    </recommendedName>
</protein>
<organism evidence="3 4">
    <name type="scientific">Pedobacter psychroterrae</name>
    <dbReference type="NCBI Taxonomy" id="2530453"/>
    <lineage>
        <taxon>Bacteria</taxon>
        <taxon>Pseudomonadati</taxon>
        <taxon>Bacteroidota</taxon>
        <taxon>Sphingobacteriia</taxon>
        <taxon>Sphingobacteriales</taxon>
        <taxon>Sphingobacteriaceae</taxon>
        <taxon>Pedobacter</taxon>
    </lineage>
</organism>
<dbReference type="Proteomes" id="UP000293347">
    <property type="component" value="Unassembled WGS sequence"/>
</dbReference>
<dbReference type="InterPro" id="IPR011009">
    <property type="entry name" value="Kinase-like_dom_sf"/>
</dbReference>
<dbReference type="InterPro" id="IPR050249">
    <property type="entry name" value="Pseudomonas-type_ThrB"/>
</dbReference>
<proteinExistence type="inferred from homology"/>
<feature type="domain" description="Aminoglycoside phosphotransferase" evidence="2">
    <location>
        <begin position="40"/>
        <end position="273"/>
    </location>
</feature>
<accession>A0A4R0NCZ1</accession>